<dbReference type="PANTHER" id="PTHR22891">
    <property type="entry name" value="EUKARYOTIC TRANSLATION INITIATION FACTOR 2C"/>
    <property type="match status" value="1"/>
</dbReference>
<sequence>MEIKQPAVGKRHGSKKGEQTTTKFNEVLCGRRTARISKIFSQGFRTGVHSCKPIDAITQAMPWLQRPTAAIHEADIVYAPPSYRMTRLPPLSPATTALIDTPASSAPTPIPTAASAPPTTPTKPAFSPAPVVPDPHEHATSVPRVHKPSTSSSPTLPSKYTLRRTCDPLSSALPARPPLPPIAETRCVFDVHKNLYAPVKLNLGGDSRESHDNTVSTALMAFNVAIRQSPPERFPTKGRSFFTQEGSKAIGAGLVLWCGCFQSIRPAVGRMLINVDISTGVMLDNRMRIKLSRFIAGIRVDTRDPRRPDAPGSRPPRVVRKRNQEGASEVTFMMRDGRSMAVARISLEVGQGALITLELCFVLRGQLVRKEIPDEKKADLVAFATKKPKERLEIQILAYGPSEYVRKFGLTVTPQVVSTQACVLNPPTLKYGQGSKAPNVQPRNGSWNMADKKFFRPSTIATWVLIVLDSRVIDNLLVDDAPPRSTPTQPVPTSPMPIRNPLQIVNKRQFLPNENLAPPQNPPSSETSPSTTPLPSGEYATIPTFVWGVSQDG</sequence>
<gene>
    <name evidence="3" type="ORF">R3P38DRAFT_2759255</name>
</gene>
<protein>
    <recommendedName>
        <fullName evidence="2">Argonaute linker 1 domain-containing protein</fullName>
    </recommendedName>
</protein>
<dbReference type="EMBL" id="JAWWNJ010000003">
    <property type="protein sequence ID" value="KAK7059891.1"/>
    <property type="molecule type" value="Genomic_DNA"/>
</dbReference>
<dbReference type="SUPFAM" id="SSF101690">
    <property type="entry name" value="PAZ domain"/>
    <property type="match status" value="1"/>
</dbReference>
<evidence type="ECO:0000256" key="1">
    <source>
        <dbReference type="SAM" id="MobiDB-lite"/>
    </source>
</evidence>
<reference evidence="3 4" key="1">
    <citation type="journal article" date="2024" name="J Genomics">
        <title>Draft genome sequencing and assembly of Favolaschia claudopus CIRM-BRFM 2984 isolated from oak limbs.</title>
        <authorList>
            <person name="Navarro D."/>
            <person name="Drula E."/>
            <person name="Chaduli D."/>
            <person name="Cazenave R."/>
            <person name="Ahrendt S."/>
            <person name="Wang J."/>
            <person name="Lipzen A."/>
            <person name="Daum C."/>
            <person name="Barry K."/>
            <person name="Grigoriev I.V."/>
            <person name="Favel A."/>
            <person name="Rosso M.N."/>
            <person name="Martin F."/>
        </authorList>
    </citation>
    <scope>NUCLEOTIDE SEQUENCE [LARGE SCALE GENOMIC DNA]</scope>
    <source>
        <strain evidence="3 4">CIRM-BRFM 2984</strain>
    </source>
</reference>
<feature type="region of interest" description="Disordered" evidence="1">
    <location>
        <begin position="302"/>
        <end position="325"/>
    </location>
</feature>
<dbReference type="InterPro" id="IPR014811">
    <property type="entry name" value="ArgoL1"/>
</dbReference>
<feature type="compositionally biased region" description="Low complexity" evidence="1">
    <location>
        <begin position="148"/>
        <end position="160"/>
    </location>
</feature>
<evidence type="ECO:0000313" key="3">
    <source>
        <dbReference type="EMBL" id="KAK7059891.1"/>
    </source>
</evidence>
<evidence type="ECO:0000313" key="4">
    <source>
        <dbReference type="Proteomes" id="UP001362999"/>
    </source>
</evidence>
<accession>A0AAW0E9S3</accession>
<proteinExistence type="predicted"/>
<dbReference type="Pfam" id="PF08699">
    <property type="entry name" value="ArgoL1"/>
    <property type="match status" value="1"/>
</dbReference>
<feature type="compositionally biased region" description="Low complexity" evidence="1">
    <location>
        <begin position="101"/>
        <end position="129"/>
    </location>
</feature>
<evidence type="ECO:0000259" key="2">
    <source>
        <dbReference type="SMART" id="SM01163"/>
    </source>
</evidence>
<organism evidence="3 4">
    <name type="scientific">Favolaschia claudopus</name>
    <dbReference type="NCBI Taxonomy" id="2862362"/>
    <lineage>
        <taxon>Eukaryota</taxon>
        <taxon>Fungi</taxon>
        <taxon>Dikarya</taxon>
        <taxon>Basidiomycota</taxon>
        <taxon>Agaricomycotina</taxon>
        <taxon>Agaricomycetes</taxon>
        <taxon>Agaricomycetidae</taxon>
        <taxon>Agaricales</taxon>
        <taxon>Marasmiineae</taxon>
        <taxon>Mycenaceae</taxon>
        <taxon>Favolaschia</taxon>
    </lineage>
</organism>
<feature type="domain" description="Argonaute linker 1" evidence="2">
    <location>
        <begin position="235"/>
        <end position="285"/>
    </location>
</feature>
<dbReference type="Gene3D" id="3.40.50.2300">
    <property type="match status" value="1"/>
</dbReference>
<dbReference type="AlphaFoldDB" id="A0AAW0E9S3"/>
<dbReference type="Proteomes" id="UP001362999">
    <property type="component" value="Unassembled WGS sequence"/>
</dbReference>
<feature type="region of interest" description="Disordered" evidence="1">
    <location>
        <begin position="479"/>
        <end position="539"/>
    </location>
</feature>
<keyword evidence="4" id="KW-1185">Reference proteome</keyword>
<feature type="compositionally biased region" description="Low complexity" evidence="1">
    <location>
        <begin position="523"/>
        <end position="536"/>
    </location>
</feature>
<feature type="region of interest" description="Disordered" evidence="1">
    <location>
        <begin position="101"/>
        <end position="161"/>
    </location>
</feature>
<comment type="caution">
    <text evidence="3">The sequence shown here is derived from an EMBL/GenBank/DDBJ whole genome shotgun (WGS) entry which is preliminary data.</text>
</comment>
<name>A0AAW0E9S3_9AGAR</name>
<dbReference type="InterPro" id="IPR036085">
    <property type="entry name" value="PAZ_dom_sf"/>
</dbReference>
<dbReference type="SMART" id="SM01163">
    <property type="entry name" value="DUF1785"/>
    <property type="match status" value="1"/>
</dbReference>